<dbReference type="NCBIfam" id="TIGR00229">
    <property type="entry name" value="sensory_box"/>
    <property type="match status" value="3"/>
</dbReference>
<evidence type="ECO:0000256" key="1">
    <source>
        <dbReference type="SAM" id="Phobius"/>
    </source>
</evidence>
<feature type="domain" description="PAS" evidence="2">
    <location>
        <begin position="582"/>
        <end position="627"/>
    </location>
</feature>
<dbReference type="PROSITE" id="PS50112">
    <property type="entry name" value="PAS"/>
    <property type="match status" value="3"/>
</dbReference>
<dbReference type="InterPro" id="IPR035965">
    <property type="entry name" value="PAS-like_dom_sf"/>
</dbReference>
<dbReference type="GO" id="GO:0006355">
    <property type="term" value="P:regulation of DNA-templated transcription"/>
    <property type="evidence" value="ECO:0007669"/>
    <property type="project" value="InterPro"/>
</dbReference>
<dbReference type="InterPro" id="IPR013655">
    <property type="entry name" value="PAS_fold_3"/>
</dbReference>
<dbReference type="Pfam" id="PF00989">
    <property type="entry name" value="PAS"/>
    <property type="match status" value="2"/>
</dbReference>
<evidence type="ECO:0000259" key="2">
    <source>
        <dbReference type="PROSITE" id="PS50112"/>
    </source>
</evidence>
<accession>A0A317EHE6</accession>
<dbReference type="EMBL" id="QGLE01000001">
    <property type="protein sequence ID" value="PWR25500.1"/>
    <property type="molecule type" value="Genomic_DNA"/>
</dbReference>
<dbReference type="Pfam" id="PF00563">
    <property type="entry name" value="EAL"/>
    <property type="match status" value="1"/>
</dbReference>
<dbReference type="SUPFAM" id="SSF55073">
    <property type="entry name" value="Nucleotide cyclase"/>
    <property type="match status" value="1"/>
</dbReference>
<dbReference type="Pfam" id="PF00990">
    <property type="entry name" value="GGDEF"/>
    <property type="match status" value="1"/>
</dbReference>
<dbReference type="RefSeq" id="WP_109901552.1">
    <property type="nucleotide sequence ID" value="NZ_QGLE01000001.1"/>
</dbReference>
<keyword evidence="1" id="KW-0812">Transmembrane</keyword>
<reference evidence="6 7" key="1">
    <citation type="submission" date="2018-05" db="EMBL/GenBank/DDBJ databases">
        <title>Zavarzinia sp. HR-AS.</title>
        <authorList>
            <person name="Lee Y."/>
            <person name="Jeon C.O."/>
        </authorList>
    </citation>
    <scope>NUCLEOTIDE SEQUENCE [LARGE SCALE GENOMIC DNA]</scope>
    <source>
        <strain evidence="6 7">HR-AS</strain>
    </source>
</reference>
<dbReference type="SMART" id="SM00091">
    <property type="entry name" value="PAS"/>
    <property type="match status" value="3"/>
</dbReference>
<comment type="caution">
    <text evidence="6">The sequence shown here is derived from an EMBL/GenBank/DDBJ whole genome shotgun (WGS) entry which is preliminary data.</text>
</comment>
<feature type="transmembrane region" description="Helical" evidence="1">
    <location>
        <begin position="250"/>
        <end position="267"/>
    </location>
</feature>
<dbReference type="SMART" id="SM00086">
    <property type="entry name" value="PAC"/>
    <property type="match status" value="3"/>
</dbReference>
<keyword evidence="1" id="KW-1133">Transmembrane helix</keyword>
<protein>
    <submittedName>
        <fullName evidence="6">Diguanylate cyclase</fullName>
    </submittedName>
</protein>
<dbReference type="Gene3D" id="3.30.70.270">
    <property type="match status" value="1"/>
</dbReference>
<evidence type="ECO:0000259" key="3">
    <source>
        <dbReference type="PROSITE" id="PS50113"/>
    </source>
</evidence>
<feature type="domain" description="GGDEF" evidence="5">
    <location>
        <begin position="744"/>
        <end position="877"/>
    </location>
</feature>
<keyword evidence="7" id="KW-1185">Reference proteome</keyword>
<dbReference type="InterPro" id="IPR001633">
    <property type="entry name" value="EAL_dom"/>
</dbReference>
<evidence type="ECO:0000259" key="4">
    <source>
        <dbReference type="PROSITE" id="PS50883"/>
    </source>
</evidence>
<dbReference type="Proteomes" id="UP000245461">
    <property type="component" value="Unassembled WGS sequence"/>
</dbReference>
<feature type="transmembrane region" description="Helical" evidence="1">
    <location>
        <begin position="279"/>
        <end position="300"/>
    </location>
</feature>
<feature type="transmembrane region" description="Helical" evidence="1">
    <location>
        <begin position="28"/>
        <end position="48"/>
    </location>
</feature>
<feature type="domain" description="EAL" evidence="4">
    <location>
        <begin position="888"/>
        <end position="1143"/>
    </location>
</feature>
<dbReference type="SMART" id="SM00052">
    <property type="entry name" value="EAL"/>
    <property type="match status" value="1"/>
</dbReference>
<dbReference type="PANTHER" id="PTHR44757:SF4">
    <property type="entry name" value="DIGUANYLATE CYCLASE DGCE-RELATED"/>
    <property type="match status" value="1"/>
</dbReference>
<dbReference type="InterPro" id="IPR029787">
    <property type="entry name" value="Nucleotide_cyclase"/>
</dbReference>
<dbReference type="CDD" id="cd01949">
    <property type="entry name" value="GGDEF"/>
    <property type="match status" value="1"/>
</dbReference>
<dbReference type="PROSITE" id="PS50113">
    <property type="entry name" value="PAC"/>
    <property type="match status" value="3"/>
</dbReference>
<proteinExistence type="predicted"/>
<name>A0A317EHE6_9PROT</name>
<dbReference type="CDD" id="cd00130">
    <property type="entry name" value="PAS"/>
    <property type="match status" value="3"/>
</dbReference>
<dbReference type="Gene3D" id="3.30.450.20">
    <property type="entry name" value="PAS domain"/>
    <property type="match status" value="3"/>
</dbReference>
<dbReference type="SMART" id="SM00267">
    <property type="entry name" value="GGDEF"/>
    <property type="match status" value="1"/>
</dbReference>
<dbReference type="InterPro" id="IPR043128">
    <property type="entry name" value="Rev_trsase/Diguanyl_cyclase"/>
</dbReference>
<feature type="transmembrane region" description="Helical" evidence="1">
    <location>
        <begin position="80"/>
        <end position="97"/>
    </location>
</feature>
<dbReference type="InterPro" id="IPR000160">
    <property type="entry name" value="GGDEF_dom"/>
</dbReference>
<feature type="domain" description="PAS" evidence="2">
    <location>
        <begin position="445"/>
        <end position="517"/>
    </location>
</feature>
<dbReference type="InterPro" id="IPR000014">
    <property type="entry name" value="PAS"/>
</dbReference>
<feature type="domain" description="PAS" evidence="2">
    <location>
        <begin position="317"/>
        <end position="387"/>
    </location>
</feature>
<organism evidence="6 7">
    <name type="scientific">Zavarzinia aquatilis</name>
    <dbReference type="NCBI Taxonomy" id="2211142"/>
    <lineage>
        <taxon>Bacteria</taxon>
        <taxon>Pseudomonadati</taxon>
        <taxon>Pseudomonadota</taxon>
        <taxon>Alphaproteobacteria</taxon>
        <taxon>Rhodospirillales</taxon>
        <taxon>Zavarziniaceae</taxon>
        <taxon>Zavarzinia</taxon>
    </lineage>
</organism>
<dbReference type="CDD" id="cd01948">
    <property type="entry name" value="EAL"/>
    <property type="match status" value="1"/>
</dbReference>
<feature type="transmembrane region" description="Helical" evidence="1">
    <location>
        <begin position="135"/>
        <end position="154"/>
    </location>
</feature>
<dbReference type="InterPro" id="IPR001610">
    <property type="entry name" value="PAC"/>
</dbReference>
<feature type="transmembrane region" description="Helical" evidence="1">
    <location>
        <begin position="103"/>
        <end position="123"/>
    </location>
</feature>
<keyword evidence="1" id="KW-0472">Membrane</keyword>
<dbReference type="SUPFAM" id="SSF55785">
    <property type="entry name" value="PYP-like sensor domain (PAS domain)"/>
    <property type="match status" value="3"/>
</dbReference>
<dbReference type="PANTHER" id="PTHR44757">
    <property type="entry name" value="DIGUANYLATE CYCLASE DGCP"/>
    <property type="match status" value="1"/>
</dbReference>
<feature type="domain" description="PAC" evidence="3">
    <location>
        <begin position="660"/>
        <end position="712"/>
    </location>
</feature>
<gene>
    <name evidence="6" type="ORF">DKG74_00550</name>
</gene>
<feature type="domain" description="PAC" evidence="3">
    <location>
        <begin position="521"/>
        <end position="574"/>
    </location>
</feature>
<dbReference type="InterPro" id="IPR035919">
    <property type="entry name" value="EAL_sf"/>
</dbReference>
<dbReference type="AlphaFoldDB" id="A0A317EHE6"/>
<evidence type="ECO:0000313" key="6">
    <source>
        <dbReference type="EMBL" id="PWR25500.1"/>
    </source>
</evidence>
<dbReference type="Gene3D" id="3.20.20.450">
    <property type="entry name" value="EAL domain"/>
    <property type="match status" value="1"/>
</dbReference>
<dbReference type="InterPro" id="IPR052155">
    <property type="entry name" value="Biofilm_reg_signaling"/>
</dbReference>
<dbReference type="PROSITE" id="PS50883">
    <property type="entry name" value="EAL"/>
    <property type="match status" value="1"/>
</dbReference>
<dbReference type="NCBIfam" id="TIGR00254">
    <property type="entry name" value="GGDEF"/>
    <property type="match status" value="1"/>
</dbReference>
<feature type="transmembrane region" description="Helical" evidence="1">
    <location>
        <begin position="174"/>
        <end position="197"/>
    </location>
</feature>
<sequence length="1144" mass="124919">MNGITANDTHAAAIDAARSKGATMRRGLLATATLVGTGALYLLLAFLGTTLAQIADPSFALGFANAAVLALLWRSAPHRALPALVGSGLACLLFDMAGGTSFFSAAGLSCAVTVHILLTLGLARKTRGYRNGIGGEFRALLVAAAGVPLLTGFIVAANRVGMASSPLPFLSVWWLWWLSSCVGVIALLPIALSYDAAAVRRFARSRCTLGLIGTMIACFAIVAFSDIAGHTAFALVSITLVLASLRLPRFATAVAAAACNPVILIAFDNRVEVPLQASHILAMLPSWLPALALLAAPYAIARLIEEHRGNQRVLEENERRFRGAMDNAAIGMAFVAPNGIIVESNRAFADMLGYKPAQLVGTNFRDITYPDDLTHDVSQLERILEGAIDSYRMEKRYVTIDGRVIWCNLAVSASRDAETRDVLHLIAQIENIDQRKKAEAALSESESRWSFALESSRHGVWDRDLVVGRTLYSPMWTAMLGLRQEDVGDNEEKWLELIHPDDRERALRLDEACIAGTTDNFAAEFRMRHRDGRWIWILDRGRVVSRDADGKATRMIGTHADITARKEAEQNLRDLSAALFEEKERLRVTLYSIGDAVICSDTAALVTFMNPVAEQLTGWTAAEALGRPAADIFRLQDTATDADLPNPIEACLRELKPYYVKSDAKMLNRAGRYLNVQDSAAPIRNADGELLGAVLVFQDVTRARELEHELEQSARHDVLTGLPNRLALEQSLVEACDEVVATRRRFALAFMDLDRFKILNDSAGHEAGNALLVEVARCISSLVGANDLTVRLGGDEFAILLADRSIDEAESLARTLICALSALTFSWDGKPYHVTASIGLAEIADGTIAVSELMSRADVACYTAKSTGRNRVCTYRADESDAGRYHRDIQIASGIRAAIAADRFRLFAQRIEYLQDSTPGRRYYEILLRMQGENGELLYPGHFIPAAERYDLMSEIDRWVIRTTLRRYGPRLPVLGDFALAINLSANSLNDPNLWTFVGHELEVSGISPHRLHFEITETALINNMAAANDFVACARATGCGITLDDFGAGLSSFSYLRQFPVDELKIDGNFIKQITTSAVDRAIVESINELGHKFGAYTIAEFVEDEATIELLRGMGIDMAQGYAIARPVPLEQILGEAEAGSA</sequence>
<dbReference type="InterPro" id="IPR000700">
    <property type="entry name" value="PAS-assoc_C"/>
</dbReference>
<evidence type="ECO:0000259" key="5">
    <source>
        <dbReference type="PROSITE" id="PS50887"/>
    </source>
</evidence>
<dbReference type="SUPFAM" id="SSF141868">
    <property type="entry name" value="EAL domain-like"/>
    <property type="match status" value="1"/>
</dbReference>
<dbReference type="OrthoDB" id="9793210at2"/>
<dbReference type="PROSITE" id="PS50887">
    <property type="entry name" value="GGDEF"/>
    <property type="match status" value="1"/>
</dbReference>
<feature type="domain" description="PAC" evidence="3">
    <location>
        <begin position="391"/>
        <end position="444"/>
    </location>
</feature>
<feature type="transmembrane region" description="Helical" evidence="1">
    <location>
        <begin position="209"/>
        <end position="238"/>
    </location>
</feature>
<evidence type="ECO:0000313" key="7">
    <source>
        <dbReference type="Proteomes" id="UP000245461"/>
    </source>
</evidence>
<feature type="transmembrane region" description="Helical" evidence="1">
    <location>
        <begin position="54"/>
        <end position="73"/>
    </location>
</feature>
<dbReference type="Pfam" id="PF08447">
    <property type="entry name" value="PAS_3"/>
    <property type="match status" value="1"/>
</dbReference>
<dbReference type="InterPro" id="IPR013767">
    <property type="entry name" value="PAS_fold"/>
</dbReference>